<evidence type="ECO:0000313" key="2">
    <source>
        <dbReference type="Proteomes" id="UP000235786"/>
    </source>
</evidence>
<accession>A0A2J6S1R5</accession>
<gene>
    <name evidence="1" type="ORF">L207DRAFT_579640</name>
</gene>
<protein>
    <submittedName>
        <fullName evidence="1">Uncharacterized protein</fullName>
    </submittedName>
</protein>
<organism evidence="1 2">
    <name type="scientific">Hyaloscypha variabilis (strain UAMH 11265 / GT02V1 / F)</name>
    <name type="common">Meliniomyces variabilis</name>
    <dbReference type="NCBI Taxonomy" id="1149755"/>
    <lineage>
        <taxon>Eukaryota</taxon>
        <taxon>Fungi</taxon>
        <taxon>Dikarya</taxon>
        <taxon>Ascomycota</taxon>
        <taxon>Pezizomycotina</taxon>
        <taxon>Leotiomycetes</taxon>
        <taxon>Helotiales</taxon>
        <taxon>Hyaloscyphaceae</taxon>
        <taxon>Hyaloscypha</taxon>
        <taxon>Hyaloscypha variabilis</taxon>
    </lineage>
</organism>
<dbReference type="EMBL" id="KZ613941">
    <property type="protein sequence ID" value="PMD44710.1"/>
    <property type="molecule type" value="Genomic_DNA"/>
</dbReference>
<evidence type="ECO:0000313" key="1">
    <source>
        <dbReference type="EMBL" id="PMD44710.1"/>
    </source>
</evidence>
<dbReference type="OrthoDB" id="10642457at2759"/>
<name>A0A2J6S1R5_HYAVF</name>
<dbReference type="Proteomes" id="UP000235786">
    <property type="component" value="Unassembled WGS sequence"/>
</dbReference>
<keyword evidence="2" id="KW-1185">Reference proteome</keyword>
<proteinExistence type="predicted"/>
<reference evidence="1 2" key="1">
    <citation type="submission" date="2016-04" db="EMBL/GenBank/DDBJ databases">
        <title>A degradative enzymes factory behind the ericoid mycorrhizal symbiosis.</title>
        <authorList>
            <consortium name="DOE Joint Genome Institute"/>
            <person name="Martino E."/>
            <person name="Morin E."/>
            <person name="Grelet G."/>
            <person name="Kuo A."/>
            <person name="Kohler A."/>
            <person name="Daghino S."/>
            <person name="Barry K."/>
            <person name="Choi C."/>
            <person name="Cichocki N."/>
            <person name="Clum A."/>
            <person name="Copeland A."/>
            <person name="Hainaut M."/>
            <person name="Haridas S."/>
            <person name="Labutti K."/>
            <person name="Lindquist E."/>
            <person name="Lipzen A."/>
            <person name="Khouja H.-R."/>
            <person name="Murat C."/>
            <person name="Ohm R."/>
            <person name="Olson A."/>
            <person name="Spatafora J."/>
            <person name="Veneault-Fourrey C."/>
            <person name="Henrissat B."/>
            <person name="Grigoriev I."/>
            <person name="Martin F."/>
            <person name="Perotto S."/>
        </authorList>
    </citation>
    <scope>NUCLEOTIDE SEQUENCE [LARGE SCALE GENOMIC DNA]</scope>
    <source>
        <strain evidence="1 2">F</strain>
    </source>
</reference>
<sequence>MDVSTISTSKAGPLLFVNESSHSPPRSVGYCHDIRSHVRRYTTAQNKIRRKKVATERKLAPRRLTDLSPSTPELVLHSHDSPYENLSALSRQSEGIGADLLFDPENFSGLRDTDDSIFRHYCKTCGAQLHSPIDLPKGVHDGHVNLANHTRQLPLGLSPVEILGAGRVDPFLSYPVENPGRYLHEIIDLVITYVIPGLIPDEDSPQNSVNSVAKAWISAGLRTPLLCQLGVT</sequence>
<dbReference type="AlphaFoldDB" id="A0A2J6S1R5"/>